<dbReference type="PANTHER" id="PTHR40659">
    <property type="entry name" value="NICKEL/COBALT EFFLUX SYSTEM RCNA"/>
    <property type="match status" value="1"/>
</dbReference>
<accession>A0A420WQG1</accession>
<evidence type="ECO:0000256" key="2">
    <source>
        <dbReference type="ARBA" id="ARBA00004651"/>
    </source>
</evidence>
<comment type="caution">
    <text evidence="16">The sequence shown here is derived from an EMBL/GenBank/DDBJ whole genome shotgun (WGS) entry which is preliminary data.</text>
</comment>
<evidence type="ECO:0000256" key="5">
    <source>
        <dbReference type="ARBA" id="ARBA00022475"/>
    </source>
</evidence>
<dbReference type="Proteomes" id="UP000277424">
    <property type="component" value="Unassembled WGS sequence"/>
</dbReference>
<dbReference type="GO" id="GO:0006824">
    <property type="term" value="P:cobalt ion transport"/>
    <property type="evidence" value="ECO:0007669"/>
    <property type="project" value="UniProtKB-KW"/>
</dbReference>
<dbReference type="GO" id="GO:0010045">
    <property type="term" value="P:response to nickel cation"/>
    <property type="evidence" value="ECO:0007669"/>
    <property type="project" value="TreeGrafter"/>
</dbReference>
<evidence type="ECO:0000256" key="8">
    <source>
        <dbReference type="ARBA" id="ARBA00022989"/>
    </source>
</evidence>
<feature type="transmembrane region" description="Helical" evidence="13">
    <location>
        <begin position="70"/>
        <end position="93"/>
    </location>
</feature>
<keyword evidence="9" id="KW-0406">Ion transport</keyword>
<keyword evidence="5" id="KW-1003">Cell membrane</keyword>
<dbReference type="AlphaFoldDB" id="A0A420WQG1"/>
<evidence type="ECO:0000256" key="13">
    <source>
        <dbReference type="RuleBase" id="RU362101"/>
    </source>
</evidence>
<dbReference type="Pfam" id="PF03824">
    <property type="entry name" value="NicO"/>
    <property type="match status" value="2"/>
</dbReference>
<keyword evidence="10" id="KW-0921">Nickel transport</keyword>
<evidence type="ECO:0000313" key="16">
    <source>
        <dbReference type="EMBL" id="RKQ73291.1"/>
    </source>
</evidence>
<evidence type="ECO:0000256" key="12">
    <source>
        <dbReference type="ARBA" id="ARBA00023285"/>
    </source>
</evidence>
<evidence type="ECO:0000256" key="10">
    <source>
        <dbReference type="ARBA" id="ARBA00023112"/>
    </source>
</evidence>
<feature type="transmembrane region" description="Helical" evidence="13">
    <location>
        <begin position="152"/>
        <end position="170"/>
    </location>
</feature>
<dbReference type="InterPro" id="IPR011541">
    <property type="entry name" value="Ni/Co_transpt_high_affinity"/>
</dbReference>
<feature type="transmembrane region" description="Helical" evidence="13">
    <location>
        <begin position="296"/>
        <end position="320"/>
    </location>
</feature>
<dbReference type="PANTHER" id="PTHR40659:SF1">
    <property type="entry name" value="NICKEL_COBALT EFFLUX SYSTEM RCNA"/>
    <property type="match status" value="1"/>
</dbReference>
<evidence type="ECO:0000256" key="11">
    <source>
        <dbReference type="ARBA" id="ARBA00023136"/>
    </source>
</evidence>
<evidence type="ECO:0000256" key="9">
    <source>
        <dbReference type="ARBA" id="ARBA00023065"/>
    </source>
</evidence>
<evidence type="ECO:0000256" key="7">
    <source>
        <dbReference type="ARBA" id="ARBA00022692"/>
    </source>
</evidence>
<keyword evidence="7 13" id="KW-0812">Transmembrane</keyword>
<dbReference type="GO" id="GO:0015099">
    <property type="term" value="F:nickel cation transmembrane transporter activity"/>
    <property type="evidence" value="ECO:0007669"/>
    <property type="project" value="UniProtKB-UniRule"/>
</dbReference>
<protein>
    <recommendedName>
        <fullName evidence="13">Nickel/cobalt efflux system</fullName>
    </recommendedName>
</protein>
<feature type="chain" id="PRO_5019512073" description="Nickel/cobalt efflux system" evidence="15">
    <location>
        <begin position="24"/>
        <end position="326"/>
    </location>
</feature>
<feature type="transmembrane region" description="Helical" evidence="13">
    <location>
        <begin position="114"/>
        <end position="140"/>
    </location>
</feature>
<dbReference type="GO" id="GO:0005886">
    <property type="term" value="C:plasma membrane"/>
    <property type="evidence" value="ECO:0007669"/>
    <property type="project" value="UniProtKB-SubCell"/>
</dbReference>
<keyword evidence="12" id="KW-0170">Cobalt</keyword>
<feature type="transmembrane region" description="Helical" evidence="13">
    <location>
        <begin position="221"/>
        <end position="242"/>
    </location>
</feature>
<dbReference type="GO" id="GO:0046583">
    <property type="term" value="F:monoatomic cation efflux transmembrane transporter activity"/>
    <property type="evidence" value="ECO:0007669"/>
    <property type="project" value="TreeGrafter"/>
</dbReference>
<evidence type="ECO:0000256" key="15">
    <source>
        <dbReference type="SAM" id="SignalP"/>
    </source>
</evidence>
<feature type="region of interest" description="Disordered" evidence="14">
    <location>
        <begin position="184"/>
        <end position="209"/>
    </location>
</feature>
<evidence type="ECO:0000313" key="17">
    <source>
        <dbReference type="Proteomes" id="UP000277424"/>
    </source>
</evidence>
<organism evidence="16 17">
    <name type="scientific">Oceanibaculum indicum</name>
    <dbReference type="NCBI Taxonomy" id="526216"/>
    <lineage>
        <taxon>Bacteria</taxon>
        <taxon>Pseudomonadati</taxon>
        <taxon>Pseudomonadota</taxon>
        <taxon>Alphaproteobacteria</taxon>
        <taxon>Rhodospirillales</taxon>
        <taxon>Oceanibaculaceae</taxon>
        <taxon>Oceanibaculum</taxon>
    </lineage>
</organism>
<comment type="similarity">
    <text evidence="13">Belongs to the NiCoT transporter (TC 2.A.52) family.</text>
</comment>
<dbReference type="RefSeq" id="WP_183077864.1">
    <property type="nucleotide sequence ID" value="NZ_RBIG01000001.1"/>
</dbReference>
<keyword evidence="11 13" id="KW-0472">Membrane</keyword>
<keyword evidence="8 13" id="KW-1133">Transmembrane helix</keyword>
<sequence length="326" mass="34514">MRIAAFCGLCLLLLVCIVPEALAQSPLAGPSAPAGEPGLFSAILAQIARWQSELHREMAALVRATSQGEALWPALTLIGVSFLYGIFHAAGPGHGKAVISAYLVGHDSRLKRGIALAFASSLVQGLSAVMLVVVLAVLLGASRFAIGEQVKVLEIVSFSLVIVIGLWLAVRAWKGESCDHDHGIGPAHHHDHAHHDHDHDHHHHDHAHDHAVTARRGLRRFWAMAAAVGIRPCSGAVLVLLFTLANGLFLLGVAATFAMALGTAMTVAALAMASVYGRKIALAFGDRTESVWRDRLHRGIGVAGSLAISAFGLLFLLATLQRGGMF</sequence>
<feature type="signal peptide" evidence="15">
    <location>
        <begin position="1"/>
        <end position="23"/>
    </location>
</feature>
<evidence type="ECO:0000256" key="3">
    <source>
        <dbReference type="ARBA" id="ARBA00022426"/>
    </source>
</evidence>
<evidence type="ECO:0000256" key="6">
    <source>
        <dbReference type="ARBA" id="ARBA00022596"/>
    </source>
</evidence>
<comment type="subcellular location">
    <subcellularLocation>
        <location evidence="2 13">Cell membrane</location>
        <topology evidence="2 13">Multi-pass membrane protein</topology>
    </subcellularLocation>
</comment>
<dbReference type="InterPro" id="IPR051224">
    <property type="entry name" value="NiCoT_RcnA"/>
</dbReference>
<evidence type="ECO:0000256" key="4">
    <source>
        <dbReference type="ARBA" id="ARBA00022448"/>
    </source>
</evidence>
<evidence type="ECO:0000256" key="14">
    <source>
        <dbReference type="SAM" id="MobiDB-lite"/>
    </source>
</evidence>
<gene>
    <name evidence="16" type="ORF">BCL74_1077</name>
</gene>
<keyword evidence="15" id="KW-0732">Signal</keyword>
<name>A0A420WQG1_9PROT</name>
<evidence type="ECO:0000256" key="1">
    <source>
        <dbReference type="ARBA" id="ARBA00002510"/>
    </source>
</evidence>
<keyword evidence="6" id="KW-0533">Nickel</keyword>
<comment type="function">
    <text evidence="1">Efflux system for nickel and cobalt.</text>
</comment>
<keyword evidence="3" id="KW-0171">Cobalt transport</keyword>
<feature type="transmembrane region" description="Helical" evidence="13">
    <location>
        <begin position="248"/>
        <end position="275"/>
    </location>
</feature>
<keyword evidence="4 13" id="KW-0813">Transport</keyword>
<proteinExistence type="inferred from homology"/>
<dbReference type="EMBL" id="RBIG01000001">
    <property type="protein sequence ID" value="RKQ73291.1"/>
    <property type="molecule type" value="Genomic_DNA"/>
</dbReference>
<dbReference type="GO" id="GO:0032025">
    <property type="term" value="P:response to cobalt ion"/>
    <property type="evidence" value="ECO:0007669"/>
    <property type="project" value="TreeGrafter"/>
</dbReference>
<reference evidence="16 17" key="1">
    <citation type="submission" date="2018-10" db="EMBL/GenBank/DDBJ databases">
        <title>Comparative analysis of microorganisms from saline springs in Andes Mountain Range, Colombia.</title>
        <authorList>
            <person name="Rubin E."/>
        </authorList>
    </citation>
    <scope>NUCLEOTIDE SEQUENCE [LARGE SCALE GENOMIC DNA]</scope>
    <source>
        <strain evidence="16 17">USBA 36</strain>
    </source>
</reference>